<dbReference type="PANTHER" id="PTHR11669:SF0">
    <property type="entry name" value="PROTEIN STICHEL-LIKE 2"/>
    <property type="match status" value="1"/>
</dbReference>
<dbReference type="Gene3D" id="1.20.272.10">
    <property type="match status" value="1"/>
</dbReference>
<protein>
    <recommendedName>
        <fullName evidence="2">DNA-directed DNA polymerase</fullName>
        <ecNumber evidence="2">2.7.7.7</ecNumber>
    </recommendedName>
</protein>
<evidence type="ECO:0000259" key="13">
    <source>
        <dbReference type="SMART" id="SM00382"/>
    </source>
</evidence>
<dbReference type="Gene3D" id="1.10.8.60">
    <property type="match status" value="1"/>
</dbReference>
<sequence length="520" mass="58527">MAYTALYRKFRPSNFDEVVGQEAITKTLKNQLKTGRISHAYLFCGTRGTGKTSIAKIMARALNCEHPTEAGPCNECPTCKSILNETSINVVEIDAASNNGVDNIRDIKEQVQYPPTFGKYKVFIIDEVHMLSSGAFNALLKTLEEPPQYVIFILATTEVHKIPITVLSRCQRYDFKRISMDTISQRLKELCKAEGVDIEDRAVEYIAKAADGAMRDALSLLDECISFLQNEKITFDAVLDILGASDISIFNSLLDGIMTGNTIDVLNILNDAVTDGKEIGQFVTDFLWYLRNILILKSTQNDSTLVDMSQQNLQNLKEKASAVSKETLMRYIRNLSELSNKLKSATQKRVVAELEFIRLMTPQMEENLESVLERLSKLESGIRVGAVIQNSDTPKEVPKPKEEEVIELPKATYDDFMTIKKDWNSIVEHIGGKAGSVYKEAEVEPIKTGGINVVFYNKMYYDMGNSERTVSDLHTYLSEKYGKDIAIEVSLRENKVVRNTRYVSIDEIKSVINTDIIIEK</sequence>
<comment type="caution">
    <text evidence="14">The sequence shown here is derived from an EMBL/GenBank/DDBJ whole genome shotgun (WGS) entry which is preliminary data.</text>
</comment>
<evidence type="ECO:0000256" key="7">
    <source>
        <dbReference type="ARBA" id="ARBA00022741"/>
    </source>
</evidence>
<evidence type="ECO:0000313" key="15">
    <source>
        <dbReference type="Proteomes" id="UP000070394"/>
    </source>
</evidence>
<dbReference type="CDD" id="cd00009">
    <property type="entry name" value="AAA"/>
    <property type="match status" value="1"/>
</dbReference>
<dbReference type="InterPro" id="IPR003593">
    <property type="entry name" value="AAA+_ATPase"/>
</dbReference>
<dbReference type="NCBIfam" id="NF004046">
    <property type="entry name" value="PRK05563.1"/>
    <property type="match status" value="1"/>
</dbReference>
<dbReference type="FunFam" id="3.40.50.300:FF:000014">
    <property type="entry name" value="DNA polymerase III subunit gamma/tau"/>
    <property type="match status" value="1"/>
</dbReference>
<dbReference type="OrthoDB" id="9810148at2"/>
<dbReference type="RefSeq" id="WP_060930950.1">
    <property type="nucleotide sequence ID" value="NZ_KQ959804.1"/>
</dbReference>
<dbReference type="InterPro" id="IPR027417">
    <property type="entry name" value="P-loop_NTPase"/>
</dbReference>
<dbReference type="GO" id="GO:0009360">
    <property type="term" value="C:DNA polymerase III complex"/>
    <property type="evidence" value="ECO:0007669"/>
    <property type="project" value="InterPro"/>
</dbReference>
<dbReference type="NCBIfam" id="TIGR02397">
    <property type="entry name" value="dnaX_nterm"/>
    <property type="match status" value="1"/>
</dbReference>
<evidence type="ECO:0000313" key="14">
    <source>
        <dbReference type="EMBL" id="KXB58693.1"/>
    </source>
</evidence>
<dbReference type="GO" id="GO:0006261">
    <property type="term" value="P:DNA-templated DNA replication"/>
    <property type="evidence" value="ECO:0007669"/>
    <property type="project" value="TreeGrafter"/>
</dbReference>
<evidence type="ECO:0000256" key="4">
    <source>
        <dbReference type="ARBA" id="ARBA00022695"/>
    </source>
</evidence>
<feature type="coiled-coil region" evidence="12">
    <location>
        <begin position="306"/>
        <end position="355"/>
    </location>
</feature>
<dbReference type="SMART" id="SM00382">
    <property type="entry name" value="AAA"/>
    <property type="match status" value="1"/>
</dbReference>
<reference evidence="15" key="1">
    <citation type="submission" date="2016-01" db="EMBL/GenBank/DDBJ databases">
        <authorList>
            <person name="Mitreva M."/>
            <person name="Pepin K.H."/>
            <person name="Mihindukulasuriya K.A."/>
            <person name="Fulton R."/>
            <person name="Fronick C."/>
            <person name="O'Laughlin M."/>
            <person name="Miner T."/>
            <person name="Herter B."/>
            <person name="Rosa B.A."/>
            <person name="Cordes M."/>
            <person name="Tomlinson C."/>
            <person name="Wollam A."/>
            <person name="Palsikar V.B."/>
            <person name="Mardis E.R."/>
            <person name="Wilson R.K."/>
        </authorList>
    </citation>
    <scope>NUCLEOTIDE SEQUENCE [LARGE SCALE GENOMIC DNA]</scope>
    <source>
        <strain evidence="15">DNF00896</strain>
    </source>
</reference>
<dbReference type="PATRIC" id="fig|467210.3.peg.1091"/>
<dbReference type="Pfam" id="PF13177">
    <property type="entry name" value="DNA_pol3_delta2"/>
    <property type="match status" value="1"/>
</dbReference>
<dbReference type="Proteomes" id="UP000070394">
    <property type="component" value="Unassembled WGS sequence"/>
</dbReference>
<dbReference type="STRING" id="467210.HMPREF1866_01101"/>
<dbReference type="Pfam" id="PF22608">
    <property type="entry name" value="DNAX_ATPase_lid"/>
    <property type="match status" value="1"/>
</dbReference>
<dbReference type="InterPro" id="IPR022754">
    <property type="entry name" value="DNA_pol_III_gamma-3"/>
</dbReference>
<name>A0A133ZTD2_9FIRM</name>
<keyword evidence="12" id="KW-0175">Coiled coil</keyword>
<dbReference type="PANTHER" id="PTHR11669">
    <property type="entry name" value="REPLICATION FACTOR C / DNA POLYMERASE III GAMMA-TAU SUBUNIT"/>
    <property type="match status" value="1"/>
</dbReference>
<feature type="domain" description="AAA+ ATPase" evidence="13">
    <location>
        <begin position="37"/>
        <end position="179"/>
    </location>
</feature>
<dbReference type="InterPro" id="IPR045085">
    <property type="entry name" value="HLD_clamp_pol_III_gamma_tau"/>
</dbReference>
<comment type="similarity">
    <text evidence="1">Belongs to the DnaX/STICHEL family.</text>
</comment>
<keyword evidence="3" id="KW-0808">Transferase</keyword>
<gene>
    <name evidence="14" type="ORF">HMPREF1866_01101</name>
</gene>
<dbReference type="InterPro" id="IPR050238">
    <property type="entry name" value="DNA_Rep/Repair_Clamp_Loader"/>
</dbReference>
<dbReference type="GO" id="GO:0046872">
    <property type="term" value="F:metal ion binding"/>
    <property type="evidence" value="ECO:0007669"/>
    <property type="project" value="UniProtKB-KW"/>
</dbReference>
<dbReference type="GO" id="GO:0003887">
    <property type="term" value="F:DNA-directed DNA polymerase activity"/>
    <property type="evidence" value="ECO:0007669"/>
    <property type="project" value="UniProtKB-KW"/>
</dbReference>
<evidence type="ECO:0000256" key="3">
    <source>
        <dbReference type="ARBA" id="ARBA00022679"/>
    </source>
</evidence>
<dbReference type="GO" id="GO:0005524">
    <property type="term" value="F:ATP binding"/>
    <property type="evidence" value="ECO:0007669"/>
    <property type="project" value="UniProtKB-KW"/>
</dbReference>
<dbReference type="EMBL" id="LSDA01000049">
    <property type="protein sequence ID" value="KXB58693.1"/>
    <property type="molecule type" value="Genomic_DNA"/>
</dbReference>
<organism evidence="14 15">
    <name type="scientific">Lachnoanaerobaculum saburreum</name>
    <dbReference type="NCBI Taxonomy" id="467210"/>
    <lineage>
        <taxon>Bacteria</taxon>
        <taxon>Bacillati</taxon>
        <taxon>Bacillota</taxon>
        <taxon>Clostridia</taxon>
        <taxon>Lachnospirales</taxon>
        <taxon>Lachnospiraceae</taxon>
        <taxon>Lachnoanaerobaculum</taxon>
    </lineage>
</organism>
<dbReference type="FunFam" id="1.10.8.60:FF:000013">
    <property type="entry name" value="DNA polymerase III subunit gamma/tau"/>
    <property type="match status" value="1"/>
</dbReference>
<dbReference type="PRINTS" id="PR00300">
    <property type="entry name" value="CLPPROTEASEA"/>
</dbReference>
<evidence type="ECO:0000256" key="2">
    <source>
        <dbReference type="ARBA" id="ARBA00012417"/>
    </source>
</evidence>
<dbReference type="GO" id="GO:0003677">
    <property type="term" value="F:DNA binding"/>
    <property type="evidence" value="ECO:0007669"/>
    <property type="project" value="InterPro"/>
</dbReference>
<evidence type="ECO:0000256" key="11">
    <source>
        <dbReference type="ARBA" id="ARBA00049244"/>
    </source>
</evidence>
<dbReference type="NCBIfam" id="TIGR01128">
    <property type="entry name" value="holA"/>
    <property type="match status" value="1"/>
</dbReference>
<evidence type="ECO:0000256" key="9">
    <source>
        <dbReference type="ARBA" id="ARBA00022840"/>
    </source>
</evidence>
<dbReference type="AlphaFoldDB" id="A0A133ZTD2"/>
<dbReference type="CDD" id="cd18137">
    <property type="entry name" value="HLD_clamp_pol_III_gamma_tau"/>
    <property type="match status" value="1"/>
</dbReference>
<proteinExistence type="inferred from homology"/>
<evidence type="ECO:0000256" key="1">
    <source>
        <dbReference type="ARBA" id="ARBA00006360"/>
    </source>
</evidence>
<evidence type="ECO:0000256" key="6">
    <source>
        <dbReference type="ARBA" id="ARBA00022723"/>
    </source>
</evidence>
<dbReference type="InterPro" id="IPR005790">
    <property type="entry name" value="DNA_polIII_delta"/>
</dbReference>
<keyword evidence="9" id="KW-0067">ATP-binding</keyword>
<keyword evidence="7" id="KW-0547">Nucleotide-binding</keyword>
<dbReference type="Gene3D" id="3.40.50.300">
    <property type="entry name" value="P-loop containing nucleotide triphosphate hydrolases"/>
    <property type="match status" value="1"/>
</dbReference>
<keyword evidence="8" id="KW-0862">Zinc</keyword>
<keyword evidence="4" id="KW-0548">Nucleotidyltransferase</keyword>
<keyword evidence="6" id="KW-0479">Metal-binding</keyword>
<keyword evidence="15" id="KW-1185">Reference proteome</keyword>
<keyword evidence="10" id="KW-0239">DNA-directed DNA polymerase</keyword>
<evidence type="ECO:0000256" key="5">
    <source>
        <dbReference type="ARBA" id="ARBA00022705"/>
    </source>
</evidence>
<evidence type="ECO:0000256" key="8">
    <source>
        <dbReference type="ARBA" id="ARBA00022833"/>
    </source>
</evidence>
<dbReference type="InterPro" id="IPR012763">
    <property type="entry name" value="DNA_pol_III_sug/sutau_N"/>
</dbReference>
<evidence type="ECO:0000256" key="12">
    <source>
        <dbReference type="SAM" id="Coils"/>
    </source>
</evidence>
<dbReference type="InterPro" id="IPR008921">
    <property type="entry name" value="DNA_pol3_clamp-load_cplx_C"/>
</dbReference>
<keyword evidence="5" id="KW-0235">DNA replication</keyword>
<dbReference type="InterPro" id="IPR001270">
    <property type="entry name" value="ClpA/B"/>
</dbReference>
<dbReference type="SUPFAM" id="SSF52540">
    <property type="entry name" value="P-loop containing nucleoside triphosphate hydrolases"/>
    <property type="match status" value="1"/>
</dbReference>
<accession>A0A133ZTD2</accession>
<evidence type="ECO:0000256" key="10">
    <source>
        <dbReference type="ARBA" id="ARBA00022932"/>
    </source>
</evidence>
<dbReference type="Pfam" id="PF12169">
    <property type="entry name" value="DNA_pol3_gamma3"/>
    <property type="match status" value="1"/>
</dbReference>
<dbReference type="EC" id="2.7.7.7" evidence="2"/>
<comment type="catalytic activity">
    <reaction evidence="11">
        <text>DNA(n) + a 2'-deoxyribonucleoside 5'-triphosphate = DNA(n+1) + diphosphate</text>
        <dbReference type="Rhea" id="RHEA:22508"/>
        <dbReference type="Rhea" id="RHEA-COMP:17339"/>
        <dbReference type="Rhea" id="RHEA-COMP:17340"/>
        <dbReference type="ChEBI" id="CHEBI:33019"/>
        <dbReference type="ChEBI" id="CHEBI:61560"/>
        <dbReference type="ChEBI" id="CHEBI:173112"/>
        <dbReference type="EC" id="2.7.7.7"/>
    </reaction>
</comment>
<dbReference type="SUPFAM" id="SSF48019">
    <property type="entry name" value="post-AAA+ oligomerization domain-like"/>
    <property type="match status" value="1"/>
</dbReference>